<accession>A0A2P2P3H4</accession>
<evidence type="ECO:0000313" key="1">
    <source>
        <dbReference type="EMBL" id="MBX49270.1"/>
    </source>
</evidence>
<name>A0A2P2P3H4_RHIMU</name>
<proteinExistence type="predicted"/>
<protein>
    <submittedName>
        <fullName evidence="1">Uncharacterized protein</fullName>
    </submittedName>
</protein>
<dbReference type="EMBL" id="GGEC01068786">
    <property type="protein sequence ID" value="MBX49270.1"/>
    <property type="molecule type" value="Transcribed_RNA"/>
</dbReference>
<sequence>MQKVKRVRPEALLTNNCVQIS</sequence>
<dbReference type="AlphaFoldDB" id="A0A2P2P3H4"/>
<reference evidence="1" key="1">
    <citation type="submission" date="2018-02" db="EMBL/GenBank/DDBJ databases">
        <title>Rhizophora mucronata_Transcriptome.</title>
        <authorList>
            <person name="Meera S.P."/>
            <person name="Sreeshan A."/>
            <person name="Augustine A."/>
        </authorList>
    </citation>
    <scope>NUCLEOTIDE SEQUENCE</scope>
    <source>
        <tissue evidence="1">Leaf</tissue>
    </source>
</reference>
<organism evidence="1">
    <name type="scientific">Rhizophora mucronata</name>
    <name type="common">Asiatic mangrove</name>
    <dbReference type="NCBI Taxonomy" id="61149"/>
    <lineage>
        <taxon>Eukaryota</taxon>
        <taxon>Viridiplantae</taxon>
        <taxon>Streptophyta</taxon>
        <taxon>Embryophyta</taxon>
        <taxon>Tracheophyta</taxon>
        <taxon>Spermatophyta</taxon>
        <taxon>Magnoliopsida</taxon>
        <taxon>eudicotyledons</taxon>
        <taxon>Gunneridae</taxon>
        <taxon>Pentapetalae</taxon>
        <taxon>rosids</taxon>
        <taxon>fabids</taxon>
        <taxon>Malpighiales</taxon>
        <taxon>Rhizophoraceae</taxon>
        <taxon>Rhizophora</taxon>
    </lineage>
</organism>